<dbReference type="AlphaFoldDB" id="A0A7R9PB53"/>
<dbReference type="InterPro" id="IPR009057">
    <property type="entry name" value="Homeodomain-like_sf"/>
</dbReference>
<comment type="subcellular location">
    <subcellularLocation>
        <location evidence="1">Nucleus</location>
    </subcellularLocation>
</comment>
<dbReference type="EMBL" id="OE184097">
    <property type="protein sequence ID" value="CAD7576313.1"/>
    <property type="molecule type" value="Genomic_DNA"/>
</dbReference>
<evidence type="ECO:0000256" key="2">
    <source>
        <dbReference type="SAM" id="MobiDB-lite"/>
    </source>
</evidence>
<feature type="region of interest" description="Disordered" evidence="2">
    <location>
        <begin position="519"/>
        <end position="550"/>
    </location>
</feature>
<dbReference type="Pfam" id="PF03184">
    <property type="entry name" value="DDE_1"/>
    <property type="match status" value="1"/>
</dbReference>
<feature type="compositionally biased region" description="Polar residues" evidence="2">
    <location>
        <begin position="290"/>
        <end position="302"/>
    </location>
</feature>
<sequence length="592" mass="66345">MLDMPKKKKDEGKKRKRWCPNQMTLAIEAVREKKMGYLKASKEFQVPRASLFRLANSNEKSAKVAASTTLGRKPVFSKEIEDELQKYLVEMEAMFYGLTKREVCNLAYQLAVRNNIPHPFKDEAAGKDWFYAFLKRNPKLSVRKPMADSPVLLFLDGHATHKNNIDVINLARENHVTIICLPPHSSHKIQPLDKTFMGPLKSHYSEEVRSFLRHSSRPLGVFDMMELFGRAYLKVQRGDIAVNGFKATGIYPVNRNVFSSEDFIASTLTVPRPETRPIEPTPAPIPSPSTLYDSPQPCSSKTPDVIVPVKPKSTNLVLPIQISPPPPKKHKSSRGRKAGSSSIITCSPYKKELETGLEEQQTKKELKVLKIQKKTKAQRPPVKKLNFNLSSKARPKATNPTRDDSSNDESFHSDVSSVMDYMPPGKEPDNKDTECIFCDGKFSEDSKGEIWIQCLSCSLWAHLDCTAAEKADYVFVTAEVDKTGLWKAERPRPESFRQTCQDDATLHGAINVSAASASIGPTRRHAPLTDHLTPSHPTVTQHKGISRTEHGRVDVTRETGSEVLPGFNTPLSHCRILQHGHERGVKPDLVTI</sequence>
<feature type="compositionally biased region" description="Basic and acidic residues" evidence="2">
    <location>
        <begin position="401"/>
        <end position="412"/>
    </location>
</feature>
<name>A0A7R9PB53_TIMCA</name>
<dbReference type="GO" id="GO:0005634">
    <property type="term" value="C:nucleus"/>
    <property type="evidence" value="ECO:0007669"/>
    <property type="project" value="UniProtKB-SubCell"/>
</dbReference>
<feature type="region of interest" description="Disordered" evidence="2">
    <location>
        <begin position="371"/>
        <end position="427"/>
    </location>
</feature>
<evidence type="ECO:0000259" key="4">
    <source>
        <dbReference type="Pfam" id="PF05225"/>
    </source>
</evidence>
<protein>
    <submittedName>
        <fullName evidence="5">(California timema) hypothetical protein</fullName>
    </submittedName>
</protein>
<feature type="compositionally biased region" description="Basic residues" evidence="2">
    <location>
        <begin position="327"/>
        <end position="337"/>
    </location>
</feature>
<feature type="domain" description="DDE-1" evidence="3">
    <location>
        <begin position="123"/>
        <end position="208"/>
    </location>
</feature>
<dbReference type="Pfam" id="PF05225">
    <property type="entry name" value="HTH_psq"/>
    <property type="match status" value="1"/>
</dbReference>
<evidence type="ECO:0000256" key="1">
    <source>
        <dbReference type="ARBA" id="ARBA00004123"/>
    </source>
</evidence>
<feature type="region of interest" description="Disordered" evidence="2">
    <location>
        <begin position="317"/>
        <end position="345"/>
    </location>
</feature>
<dbReference type="Gene3D" id="1.10.10.60">
    <property type="entry name" value="Homeodomain-like"/>
    <property type="match status" value="1"/>
</dbReference>
<evidence type="ECO:0000313" key="5">
    <source>
        <dbReference type="EMBL" id="CAD7576313.1"/>
    </source>
</evidence>
<dbReference type="InterPro" id="IPR013083">
    <property type="entry name" value="Znf_RING/FYVE/PHD"/>
</dbReference>
<dbReference type="InterPro" id="IPR011011">
    <property type="entry name" value="Znf_FYVE_PHD"/>
</dbReference>
<dbReference type="SUPFAM" id="SSF46689">
    <property type="entry name" value="Homeodomain-like"/>
    <property type="match status" value="1"/>
</dbReference>
<dbReference type="SUPFAM" id="SSF57903">
    <property type="entry name" value="FYVE/PHD zinc finger"/>
    <property type="match status" value="1"/>
</dbReference>
<accession>A0A7R9PB53</accession>
<dbReference type="PANTHER" id="PTHR19303">
    <property type="entry name" value="TRANSPOSON"/>
    <property type="match status" value="1"/>
</dbReference>
<dbReference type="GO" id="GO:0003677">
    <property type="term" value="F:DNA binding"/>
    <property type="evidence" value="ECO:0007669"/>
    <property type="project" value="InterPro"/>
</dbReference>
<organism evidence="5">
    <name type="scientific">Timema californicum</name>
    <name type="common">California timema</name>
    <name type="synonym">Walking stick</name>
    <dbReference type="NCBI Taxonomy" id="61474"/>
    <lineage>
        <taxon>Eukaryota</taxon>
        <taxon>Metazoa</taxon>
        <taxon>Ecdysozoa</taxon>
        <taxon>Arthropoda</taxon>
        <taxon>Hexapoda</taxon>
        <taxon>Insecta</taxon>
        <taxon>Pterygota</taxon>
        <taxon>Neoptera</taxon>
        <taxon>Polyneoptera</taxon>
        <taxon>Phasmatodea</taxon>
        <taxon>Timematodea</taxon>
        <taxon>Timematoidea</taxon>
        <taxon>Timematidae</taxon>
        <taxon>Timema</taxon>
    </lineage>
</organism>
<dbReference type="PANTHER" id="PTHR19303:SF74">
    <property type="entry name" value="POGO TRANSPOSABLE ELEMENT WITH KRAB DOMAIN"/>
    <property type="match status" value="1"/>
</dbReference>
<dbReference type="Gene3D" id="3.30.40.10">
    <property type="entry name" value="Zinc/RING finger domain, C3HC4 (zinc finger)"/>
    <property type="match status" value="1"/>
</dbReference>
<feature type="domain" description="HTH psq-type" evidence="4">
    <location>
        <begin position="21"/>
        <end position="52"/>
    </location>
</feature>
<gene>
    <name evidence="5" type="ORF">TCMB3V08_LOCUS8884</name>
</gene>
<dbReference type="InterPro" id="IPR050863">
    <property type="entry name" value="CenT-Element_Derived"/>
</dbReference>
<reference evidence="5" key="1">
    <citation type="submission" date="2020-11" db="EMBL/GenBank/DDBJ databases">
        <authorList>
            <person name="Tran Van P."/>
        </authorList>
    </citation>
    <scope>NUCLEOTIDE SEQUENCE</scope>
</reference>
<proteinExistence type="predicted"/>
<evidence type="ECO:0000259" key="3">
    <source>
        <dbReference type="Pfam" id="PF03184"/>
    </source>
</evidence>
<dbReference type="InterPro" id="IPR004875">
    <property type="entry name" value="DDE_SF_endonuclease_dom"/>
</dbReference>
<dbReference type="InterPro" id="IPR007889">
    <property type="entry name" value="HTH_Psq"/>
</dbReference>
<feature type="region of interest" description="Disordered" evidence="2">
    <location>
        <begin position="272"/>
        <end position="302"/>
    </location>
</feature>